<feature type="domain" description="Translation elongation factor EFTs/EF1B dimerisation" evidence="5">
    <location>
        <begin position="58"/>
        <end position="215"/>
    </location>
</feature>
<organism evidence="6">
    <name type="scientific">Maconellicoccus hirsutus</name>
    <name type="common">Pink hibiscus mealybug</name>
    <dbReference type="NCBI Taxonomy" id="177089"/>
    <lineage>
        <taxon>Eukaryota</taxon>
        <taxon>Metazoa</taxon>
        <taxon>Ecdysozoa</taxon>
        <taxon>Arthropoda</taxon>
        <taxon>Hexapoda</taxon>
        <taxon>Insecta</taxon>
        <taxon>Pterygota</taxon>
        <taxon>Neoptera</taxon>
        <taxon>Paraneoptera</taxon>
        <taxon>Hemiptera</taxon>
        <taxon>Sternorrhyncha</taxon>
        <taxon>Coccoidea</taxon>
        <taxon>Pseudococcidae</taxon>
        <taxon>Maconellicoccus</taxon>
    </lineage>
</organism>
<comment type="function">
    <text evidence="4">Associates with the EF-Tu.GDP complex and induces the exchange of GDP to GTP. It remains bound to the aminoacyl-tRNA.EF-Tu.GTP complex up to the GTP hydrolysis stage on the ribosome.</text>
</comment>
<dbReference type="PROSITE" id="PS01127">
    <property type="entry name" value="EF_TS_2"/>
    <property type="match status" value="1"/>
</dbReference>
<feature type="non-terminal residue" evidence="6">
    <location>
        <position position="1"/>
    </location>
</feature>
<protein>
    <recommendedName>
        <fullName evidence="4">Elongation factor Ts</fullName>
    </recommendedName>
</protein>
<dbReference type="SUPFAM" id="SSF46934">
    <property type="entry name" value="UBA-like"/>
    <property type="match status" value="1"/>
</dbReference>
<evidence type="ECO:0000256" key="3">
    <source>
        <dbReference type="ARBA" id="ARBA00022917"/>
    </source>
</evidence>
<dbReference type="Pfam" id="PF00889">
    <property type="entry name" value="EF_TS"/>
    <property type="match status" value="1"/>
</dbReference>
<evidence type="ECO:0000313" key="6">
    <source>
        <dbReference type="EMBL" id="ABN11926.1"/>
    </source>
</evidence>
<dbReference type="HAMAP" id="MF_00050">
    <property type="entry name" value="EF_Ts"/>
    <property type="match status" value="1"/>
</dbReference>
<dbReference type="EMBL" id="EF091934">
    <property type="protein sequence ID" value="ABN11926.1"/>
    <property type="molecule type" value="mRNA"/>
</dbReference>
<proteinExistence type="evidence at transcript level"/>
<name>A3EXL6_MACHI</name>
<dbReference type="Gene3D" id="1.10.8.10">
    <property type="entry name" value="DNA helicase RuvA subunit, C-terminal domain"/>
    <property type="match status" value="1"/>
</dbReference>
<dbReference type="InterPro" id="IPR009060">
    <property type="entry name" value="UBA-like_sf"/>
</dbReference>
<evidence type="ECO:0000256" key="2">
    <source>
        <dbReference type="ARBA" id="ARBA00022768"/>
    </source>
</evidence>
<dbReference type="GO" id="GO:0070125">
    <property type="term" value="P:mitochondrial translational elongation"/>
    <property type="evidence" value="ECO:0007669"/>
    <property type="project" value="TreeGrafter"/>
</dbReference>
<reference evidence="6" key="1">
    <citation type="submission" date="2006-10" db="EMBL/GenBank/DDBJ databases">
        <title>Expressed genes of the pink hibiscus mealybug, Maconellicoccus hirsutus.</title>
        <authorList>
            <person name="Hunter W.B."/>
            <person name="Hunnicutt L.E."/>
        </authorList>
    </citation>
    <scope>NUCLEOTIDE SEQUENCE</scope>
</reference>
<keyword evidence="3 4" id="KW-0648">Protein biosynthesis</keyword>
<dbReference type="PANTHER" id="PTHR11741">
    <property type="entry name" value="ELONGATION FACTOR TS"/>
    <property type="match status" value="1"/>
</dbReference>
<dbReference type="InterPro" id="IPR014039">
    <property type="entry name" value="Transl_elong_EFTs/EF1B_dimer"/>
</dbReference>
<comment type="similarity">
    <text evidence="1 4">Belongs to the EF-Ts family.</text>
</comment>
<dbReference type="GO" id="GO:0005739">
    <property type="term" value="C:mitochondrion"/>
    <property type="evidence" value="ECO:0007669"/>
    <property type="project" value="GOC"/>
</dbReference>
<dbReference type="SUPFAM" id="SSF54713">
    <property type="entry name" value="Elongation factor Ts (EF-Ts), dimerisation domain"/>
    <property type="match status" value="2"/>
</dbReference>
<dbReference type="GO" id="GO:0003746">
    <property type="term" value="F:translation elongation factor activity"/>
    <property type="evidence" value="ECO:0007669"/>
    <property type="project" value="UniProtKB-KW"/>
</dbReference>
<dbReference type="NCBIfam" id="TIGR00116">
    <property type="entry name" value="tsf"/>
    <property type="match status" value="1"/>
</dbReference>
<dbReference type="InterPro" id="IPR036402">
    <property type="entry name" value="EF-Ts_dimer_sf"/>
</dbReference>
<dbReference type="InterPro" id="IPR001816">
    <property type="entry name" value="Transl_elong_EFTs/EF1B"/>
</dbReference>
<dbReference type="PANTHER" id="PTHR11741:SF0">
    <property type="entry name" value="ELONGATION FACTOR TS, MITOCHONDRIAL"/>
    <property type="match status" value="1"/>
</dbReference>
<dbReference type="InterPro" id="IPR018101">
    <property type="entry name" value="Transl_elong_Ts_CS"/>
</dbReference>
<dbReference type="Pfam" id="PF25025">
    <property type="entry name" value="EF-Ts_N"/>
    <property type="match status" value="1"/>
</dbReference>
<dbReference type="Gene3D" id="3.30.479.20">
    <property type="entry name" value="Elongation factor Ts, dimerisation domain"/>
    <property type="match status" value="2"/>
</dbReference>
<sequence>YTFANCKKALEVSNNDLVKAEEWLKEQALALGWAKAAKVAGRSTLQGLIAVTSDSKNAAMVEVNCETDFVAKNTTFQELVMKAANACFNVAKNQSDFKDSVIKFDLDSAQLNKLPSTDEKPLEEEVALLVSQVGENVTLRRAMCLKVSEDLLIAGCTHPFSGKKDSTLTGKYGSLLVYKAHFDDSNVSEVAKQLCQHVIGMKPTKIGDIEKDLPKENKDDETVMIHQYFLMDPETTVFEILTSSGISPKEYFRFECGEEIIKSVENDDHEEKLVNKCC</sequence>
<evidence type="ECO:0000259" key="5">
    <source>
        <dbReference type="Pfam" id="PF00889"/>
    </source>
</evidence>
<keyword evidence="2 4" id="KW-0251">Elongation factor</keyword>
<evidence type="ECO:0000256" key="1">
    <source>
        <dbReference type="ARBA" id="ARBA00005532"/>
    </source>
</evidence>
<evidence type="ECO:0000256" key="4">
    <source>
        <dbReference type="RuleBase" id="RU000642"/>
    </source>
</evidence>
<dbReference type="AlphaFoldDB" id="A3EXL6"/>
<accession>A3EXL6</accession>